<sequence>MRLCILFIAIVTGTLPCYSMVKGKISNLALNGSGCPVGTIEIPGDILKIQDLKKLALSEMIAETGDGLTPSDSRKFCQATVDVKVPQGWQYAVKRFDYQGLVDLGERVFGEVEISYYFQGQGQTDRFKARLSQFTKERFEFINDVDPASLLWSPCGGGRALNINMAIGVRSRVTNDLAPYGAIVVEQFPGIEIMARRCTILAE</sequence>
<accession>A0A1Y6CXF9</accession>
<dbReference type="RefSeq" id="WP_132326430.1">
    <property type="nucleotide sequence ID" value="NZ_FWZT01000051.1"/>
</dbReference>
<evidence type="ECO:0000313" key="1">
    <source>
        <dbReference type="EMBL" id="SMF84002.1"/>
    </source>
</evidence>
<dbReference type="InterPro" id="IPR025649">
    <property type="entry name" value="DUF4360"/>
</dbReference>
<dbReference type="Proteomes" id="UP000192907">
    <property type="component" value="Unassembled WGS sequence"/>
</dbReference>
<dbReference type="OrthoDB" id="5291937at2"/>
<protein>
    <recommendedName>
        <fullName evidence="3">DUF4360 domain-containing protein</fullName>
    </recommendedName>
</protein>
<name>A0A1Y6CXF9_9BACT</name>
<proteinExistence type="predicted"/>
<dbReference type="PANTHER" id="PTHR38847:SF1">
    <property type="entry name" value="PSEUDOURIDINE SYNTHASE RSUA_RLUA-LIKE DOMAIN-CONTAINING PROTEIN"/>
    <property type="match status" value="1"/>
</dbReference>
<dbReference type="AlphaFoldDB" id="A0A1Y6CXF9"/>
<dbReference type="PANTHER" id="PTHR38847">
    <property type="match status" value="1"/>
</dbReference>
<gene>
    <name evidence="1" type="ORF">SAMN06296036_15110</name>
</gene>
<organism evidence="1 2">
    <name type="scientific">Pseudobacteriovorax antillogorgiicola</name>
    <dbReference type="NCBI Taxonomy" id="1513793"/>
    <lineage>
        <taxon>Bacteria</taxon>
        <taxon>Pseudomonadati</taxon>
        <taxon>Bdellovibrionota</taxon>
        <taxon>Oligoflexia</taxon>
        <taxon>Oligoflexales</taxon>
        <taxon>Pseudobacteriovoracaceae</taxon>
        <taxon>Pseudobacteriovorax</taxon>
    </lineage>
</organism>
<evidence type="ECO:0008006" key="3">
    <source>
        <dbReference type="Google" id="ProtNLM"/>
    </source>
</evidence>
<dbReference type="Pfam" id="PF14273">
    <property type="entry name" value="DUF4360"/>
    <property type="match status" value="1"/>
</dbReference>
<keyword evidence="2" id="KW-1185">Reference proteome</keyword>
<dbReference type="STRING" id="1513793.SAMN06296036_15110"/>
<dbReference type="EMBL" id="FWZT01000051">
    <property type="protein sequence ID" value="SMF84002.1"/>
    <property type="molecule type" value="Genomic_DNA"/>
</dbReference>
<reference evidence="2" key="1">
    <citation type="submission" date="2017-04" db="EMBL/GenBank/DDBJ databases">
        <authorList>
            <person name="Varghese N."/>
            <person name="Submissions S."/>
        </authorList>
    </citation>
    <scope>NUCLEOTIDE SEQUENCE [LARGE SCALE GENOMIC DNA]</scope>
    <source>
        <strain evidence="2">RKEM611</strain>
    </source>
</reference>
<evidence type="ECO:0000313" key="2">
    <source>
        <dbReference type="Proteomes" id="UP000192907"/>
    </source>
</evidence>